<dbReference type="Pfam" id="PF14542">
    <property type="entry name" value="Acetyltransf_CG"/>
    <property type="match status" value="1"/>
</dbReference>
<keyword evidence="2" id="KW-0808">Transferase</keyword>
<reference evidence="2 3" key="1">
    <citation type="submission" date="2024-03" db="EMBL/GenBank/DDBJ databases">
        <title>Natural products discovery in diverse microorganisms through a two-stage MS feature dereplication strategy.</title>
        <authorList>
            <person name="Zhang R."/>
        </authorList>
    </citation>
    <scope>NUCLEOTIDE SEQUENCE [LARGE SCALE GENOMIC DNA]</scope>
    <source>
        <strain evidence="2 3">18930</strain>
    </source>
</reference>
<accession>A0ABZ2PHF2</accession>
<dbReference type="PROSITE" id="PS51729">
    <property type="entry name" value="GNAT_YJDJ"/>
    <property type="match status" value="1"/>
</dbReference>
<evidence type="ECO:0000313" key="3">
    <source>
        <dbReference type="Proteomes" id="UP001432000"/>
    </source>
</evidence>
<dbReference type="InterPro" id="IPR016181">
    <property type="entry name" value="Acyl_CoA_acyltransferase"/>
</dbReference>
<dbReference type="PANTHER" id="PTHR31435">
    <property type="entry name" value="PROTEIN NATD1"/>
    <property type="match status" value="1"/>
</dbReference>
<dbReference type="Gene3D" id="3.40.630.30">
    <property type="match status" value="1"/>
</dbReference>
<dbReference type="PANTHER" id="PTHR31435:SF10">
    <property type="entry name" value="BSR4717 PROTEIN"/>
    <property type="match status" value="1"/>
</dbReference>
<dbReference type="SUPFAM" id="SSF55729">
    <property type="entry name" value="Acyl-CoA N-acyltransferases (Nat)"/>
    <property type="match status" value="1"/>
</dbReference>
<organism evidence="2 3">
    <name type="scientific">Rhodococcus sovatensis</name>
    <dbReference type="NCBI Taxonomy" id="1805840"/>
    <lineage>
        <taxon>Bacteria</taxon>
        <taxon>Bacillati</taxon>
        <taxon>Actinomycetota</taxon>
        <taxon>Actinomycetes</taxon>
        <taxon>Mycobacteriales</taxon>
        <taxon>Nocardiaceae</taxon>
        <taxon>Rhodococcus</taxon>
    </lineage>
</organism>
<sequence>MHHNKVDLSNPPAVASSVRIEDNAAYSRFDLFVGDDLIGILGYREADNDSVAFMHTVVKEEFGDRGWAGVLVRGALNTARDRAWRIVPVCTYVRRYLARNLEYLDLVA</sequence>
<evidence type="ECO:0000259" key="1">
    <source>
        <dbReference type="PROSITE" id="PS51729"/>
    </source>
</evidence>
<proteinExistence type="predicted"/>
<keyword evidence="2" id="KW-0012">Acyltransferase</keyword>
<dbReference type="Proteomes" id="UP001432000">
    <property type="component" value="Chromosome"/>
</dbReference>
<dbReference type="InterPro" id="IPR045057">
    <property type="entry name" value="Gcn5-rel_NAT"/>
</dbReference>
<name>A0ABZ2PHF2_9NOCA</name>
<evidence type="ECO:0000313" key="2">
    <source>
        <dbReference type="EMBL" id="WXG67166.1"/>
    </source>
</evidence>
<dbReference type="InterPro" id="IPR031165">
    <property type="entry name" value="GNAT_YJDJ"/>
</dbReference>
<gene>
    <name evidence="2" type="ORF">WDS16_18155</name>
</gene>
<dbReference type="GO" id="GO:0016746">
    <property type="term" value="F:acyltransferase activity"/>
    <property type="evidence" value="ECO:0007669"/>
    <property type="project" value="UniProtKB-KW"/>
</dbReference>
<feature type="domain" description="N-acetyltransferase" evidence="1">
    <location>
        <begin position="21"/>
        <end position="108"/>
    </location>
</feature>
<dbReference type="EC" id="2.3.1.-" evidence="2"/>
<dbReference type="RefSeq" id="WP_338886588.1">
    <property type="nucleotide sequence ID" value="NZ_CP147846.1"/>
</dbReference>
<dbReference type="EMBL" id="CP147846">
    <property type="protein sequence ID" value="WXG67166.1"/>
    <property type="molecule type" value="Genomic_DNA"/>
</dbReference>
<keyword evidence="3" id="KW-1185">Reference proteome</keyword>
<protein>
    <submittedName>
        <fullName evidence="2">GNAT family N-acetyltransferase</fullName>
        <ecNumber evidence="2">2.3.1.-</ecNumber>
    </submittedName>
</protein>